<reference evidence="1 2" key="1">
    <citation type="submission" date="2014-02" db="EMBL/GenBank/DDBJ databases">
        <title>Draft genome sequence of Lysinibacillus manganicus DSM 26584T.</title>
        <authorList>
            <person name="Zhang F."/>
            <person name="Wang G."/>
            <person name="Zhang L."/>
        </authorList>
    </citation>
    <scope>NUCLEOTIDE SEQUENCE [LARGE SCALE GENOMIC DNA]</scope>
    <source>
        <strain evidence="1 2">DSM 26584</strain>
    </source>
</reference>
<proteinExistence type="predicted"/>
<dbReference type="RefSeq" id="WP_036186523.1">
    <property type="nucleotide sequence ID" value="NZ_AVDA01000012.1"/>
</dbReference>
<dbReference type="SUPFAM" id="SSF54427">
    <property type="entry name" value="NTF2-like"/>
    <property type="match status" value="1"/>
</dbReference>
<dbReference type="STRING" id="1384049.CD29_11320"/>
<dbReference type="eggNOG" id="COG3631">
    <property type="taxonomic scope" value="Bacteria"/>
</dbReference>
<dbReference type="InterPro" id="IPR032710">
    <property type="entry name" value="NTF2-like_dom_sf"/>
</dbReference>
<gene>
    <name evidence="1" type="ORF">CD29_11320</name>
</gene>
<accession>A0A0A3I0H2</accession>
<protein>
    <recommendedName>
        <fullName evidence="3">SnoaL-like domain-containing protein</fullName>
    </recommendedName>
</protein>
<name>A0A0A3I0H2_9BACL</name>
<evidence type="ECO:0008006" key="3">
    <source>
        <dbReference type="Google" id="ProtNLM"/>
    </source>
</evidence>
<dbReference type="Gene3D" id="3.10.450.50">
    <property type="match status" value="1"/>
</dbReference>
<sequence>MVQNEIKVNVQKDVGDSPLINFLIDLNIQMSNRNMQFFFDHITEDIRWHIIGLQTLKGKEKVIDFMEEVGNLPVKELFIQSIISHGTAGAVNAAVTLSNHEKCEYCSVYTFTNDEQNIQIKEITTYFQKYIEITDM</sequence>
<organism evidence="1 2">
    <name type="scientific">Ureibacillus manganicus DSM 26584</name>
    <dbReference type="NCBI Taxonomy" id="1384049"/>
    <lineage>
        <taxon>Bacteria</taxon>
        <taxon>Bacillati</taxon>
        <taxon>Bacillota</taxon>
        <taxon>Bacilli</taxon>
        <taxon>Bacillales</taxon>
        <taxon>Caryophanaceae</taxon>
        <taxon>Ureibacillus</taxon>
    </lineage>
</organism>
<keyword evidence="2" id="KW-1185">Reference proteome</keyword>
<dbReference type="AlphaFoldDB" id="A0A0A3I0H2"/>
<evidence type="ECO:0000313" key="1">
    <source>
        <dbReference type="EMBL" id="KGR78306.1"/>
    </source>
</evidence>
<dbReference type="Proteomes" id="UP000030416">
    <property type="component" value="Unassembled WGS sequence"/>
</dbReference>
<comment type="caution">
    <text evidence="1">The sequence shown here is derived from an EMBL/GenBank/DDBJ whole genome shotgun (WGS) entry which is preliminary data.</text>
</comment>
<evidence type="ECO:0000313" key="2">
    <source>
        <dbReference type="Proteomes" id="UP000030416"/>
    </source>
</evidence>
<dbReference type="EMBL" id="JPVN01000012">
    <property type="protein sequence ID" value="KGR78306.1"/>
    <property type="molecule type" value="Genomic_DNA"/>
</dbReference>
<dbReference type="OrthoDB" id="6692273at2"/>